<protein>
    <recommendedName>
        <fullName evidence="1">Reverse transcriptase domain-containing protein</fullName>
    </recommendedName>
</protein>
<accession>A0A9P8JJD2</accession>
<name>A0A9P8JJD2_AURME</name>
<dbReference type="AlphaFoldDB" id="A0A9P8JJD2"/>
<evidence type="ECO:0000313" key="2">
    <source>
        <dbReference type="EMBL" id="KAG9932032.1"/>
    </source>
</evidence>
<keyword evidence="3" id="KW-1185">Reference proteome</keyword>
<organism evidence="2 3">
    <name type="scientific">Aureobasidium melanogenum</name>
    <name type="common">Aureobasidium pullulans var. melanogenum</name>
    <dbReference type="NCBI Taxonomy" id="46634"/>
    <lineage>
        <taxon>Eukaryota</taxon>
        <taxon>Fungi</taxon>
        <taxon>Dikarya</taxon>
        <taxon>Ascomycota</taxon>
        <taxon>Pezizomycotina</taxon>
        <taxon>Dothideomycetes</taxon>
        <taxon>Dothideomycetidae</taxon>
        <taxon>Dothideales</taxon>
        <taxon>Saccotheciaceae</taxon>
        <taxon>Aureobasidium</taxon>
    </lineage>
</organism>
<sequence length="426" mass="48760">MDQDQEQQQAERYLLQKADWNAVRKTITQTLASSPFPTTDIEQMQQYIQNITEDAIKQHCPKAKPSAYAKRWWTLDLTALRQNYTWTRNRARARRRQGNRDMDLEVAAKIARHDFHHAIKRVKKRHWTEFLDDTKNIWKATRYLDPGTGSSFGRITSIKGQSGELTQDKPSIAKELLASFFPPPPEPQQPDGTRDDNAEQFMLRGLTIDEIERALSATSPDRVAGRDGITTRVWREVWPVLQQQICQLFSTSLRQGKLPEQWKVNGFTSEVEDLPQAGLPQGSPLAPILFLFFNANLVQHKIKEGGSMAFVDDYTAWVVGDSAERNTRRIQQEIVPQLEKWERESGAVFESSKTAFIHFTRNTSPARDSDMPLRFKEDTITPGQSVKILGVIMDQELRYKEHVAGKADKAYKAALALKRLQGLRPS</sequence>
<comment type="caution">
    <text evidence="2">The sequence shown here is derived from an EMBL/GenBank/DDBJ whole genome shotgun (WGS) entry which is preliminary data.</text>
</comment>
<proteinExistence type="predicted"/>
<reference evidence="2" key="1">
    <citation type="journal article" date="2021" name="J Fungi (Basel)">
        <title>Virulence traits and population genomics of the black yeast Aureobasidium melanogenum.</title>
        <authorList>
            <person name="Cernosa A."/>
            <person name="Sun X."/>
            <person name="Gostincar C."/>
            <person name="Fang C."/>
            <person name="Gunde-Cimerman N."/>
            <person name="Song Z."/>
        </authorList>
    </citation>
    <scope>NUCLEOTIDE SEQUENCE</scope>
    <source>
        <strain evidence="2">EXF-9298</strain>
    </source>
</reference>
<dbReference type="EMBL" id="JAHFXS010006481">
    <property type="protein sequence ID" value="KAG9932032.1"/>
    <property type="molecule type" value="Genomic_DNA"/>
</dbReference>
<dbReference type="Proteomes" id="UP000729357">
    <property type="component" value="Unassembled WGS sequence"/>
</dbReference>
<dbReference type="PANTHER" id="PTHR33481:SF1">
    <property type="entry name" value="ENDONUCLEASE_EXONUCLEASE_PHOSPHATASE DOMAIN-CONTAINING PROTEIN-RELATED"/>
    <property type="match status" value="1"/>
</dbReference>
<evidence type="ECO:0000259" key="1">
    <source>
        <dbReference type="Pfam" id="PF00078"/>
    </source>
</evidence>
<feature type="domain" description="Reverse transcriptase" evidence="1">
    <location>
        <begin position="274"/>
        <end position="392"/>
    </location>
</feature>
<dbReference type="Pfam" id="PF00078">
    <property type="entry name" value="RVT_1"/>
    <property type="match status" value="1"/>
</dbReference>
<gene>
    <name evidence="2" type="ORF">KCU98_g20438</name>
</gene>
<reference evidence="2" key="2">
    <citation type="submission" date="2021-08" db="EMBL/GenBank/DDBJ databases">
        <authorList>
            <person name="Gostincar C."/>
            <person name="Sun X."/>
            <person name="Song Z."/>
            <person name="Gunde-Cimerman N."/>
        </authorList>
    </citation>
    <scope>NUCLEOTIDE SEQUENCE</scope>
    <source>
        <strain evidence="2">EXF-9298</strain>
    </source>
</reference>
<feature type="non-terminal residue" evidence="2">
    <location>
        <position position="426"/>
    </location>
</feature>
<dbReference type="PANTHER" id="PTHR33481">
    <property type="entry name" value="REVERSE TRANSCRIPTASE"/>
    <property type="match status" value="1"/>
</dbReference>
<dbReference type="InterPro" id="IPR000477">
    <property type="entry name" value="RT_dom"/>
</dbReference>
<evidence type="ECO:0000313" key="3">
    <source>
        <dbReference type="Proteomes" id="UP000729357"/>
    </source>
</evidence>